<proteinExistence type="predicted"/>
<dbReference type="EMBL" id="OPYN01000172">
    <property type="protein sequence ID" value="SPO62375.1"/>
    <property type="molecule type" value="Genomic_DNA"/>
</dbReference>
<dbReference type="Proteomes" id="UP000294335">
    <property type="component" value="Unassembled WGS sequence"/>
</dbReference>
<reference evidence="1 2" key="1">
    <citation type="submission" date="2018-02" db="EMBL/GenBank/DDBJ databases">
        <authorList>
            <person name="Dubost A."/>
        </authorList>
    </citation>
    <scope>NUCLEOTIDE SEQUENCE [LARGE SCALE GENOMIC DNA]</scope>
    <source>
        <strain evidence="2">JV551A3</strain>
    </source>
</reference>
<evidence type="ECO:0000313" key="2">
    <source>
        <dbReference type="Proteomes" id="UP000294335"/>
    </source>
</evidence>
<organism evidence="1 2">
    <name type="scientific">Pseudomonas inefficax</name>
    <dbReference type="NCBI Taxonomy" id="2078786"/>
    <lineage>
        <taxon>Bacteria</taxon>
        <taxon>Pseudomonadati</taxon>
        <taxon>Pseudomonadota</taxon>
        <taxon>Gammaproteobacteria</taxon>
        <taxon>Pseudomonadales</taxon>
        <taxon>Pseudomonadaceae</taxon>
        <taxon>Pseudomonas</taxon>
    </lineage>
</organism>
<sequence length="31" mass="3595">MFIFIGVCFFGVNYQSFKFNSYITPLSIPLT</sequence>
<gene>
    <name evidence="1" type="ORF">JV551A3_V1_1720001</name>
</gene>
<evidence type="ECO:0000313" key="1">
    <source>
        <dbReference type="EMBL" id="SPO62375.1"/>
    </source>
</evidence>
<accession>A0AAQ1PB21</accession>
<keyword evidence="2" id="KW-1185">Reference proteome</keyword>
<protein>
    <submittedName>
        <fullName evidence="1">Uncharacterized protein</fullName>
    </submittedName>
</protein>
<name>A0AAQ1PB21_9PSED</name>
<dbReference type="AlphaFoldDB" id="A0AAQ1PB21"/>
<comment type="caution">
    <text evidence="1">The sequence shown here is derived from an EMBL/GenBank/DDBJ whole genome shotgun (WGS) entry which is preliminary data.</text>
</comment>